<reference evidence="11 12" key="1">
    <citation type="journal article" date="2013" name="Proc. Natl. Acad. Sci. U.S.A.">
        <title>The king cobra genome reveals dynamic gene evolution and adaptation in the snake venom system.</title>
        <authorList>
            <person name="Vonk F.J."/>
            <person name="Casewell N.R."/>
            <person name="Henkel C.V."/>
            <person name="Heimberg A.M."/>
            <person name="Jansen H.J."/>
            <person name="McCleary R.J."/>
            <person name="Kerkkamp H.M."/>
            <person name="Vos R.A."/>
            <person name="Guerreiro I."/>
            <person name="Calvete J.J."/>
            <person name="Wuster W."/>
            <person name="Woods A.E."/>
            <person name="Logan J.M."/>
            <person name="Harrison R.A."/>
            <person name="Castoe T.A."/>
            <person name="de Koning A.P."/>
            <person name="Pollock D.D."/>
            <person name="Yandell M."/>
            <person name="Calderon D."/>
            <person name="Renjifo C."/>
            <person name="Currier R.B."/>
            <person name="Salgado D."/>
            <person name="Pla D."/>
            <person name="Sanz L."/>
            <person name="Hyder A.S."/>
            <person name="Ribeiro J.M."/>
            <person name="Arntzen J.W."/>
            <person name="van den Thillart G.E."/>
            <person name="Boetzer M."/>
            <person name="Pirovano W."/>
            <person name="Dirks R.P."/>
            <person name="Spaink H.P."/>
            <person name="Duboule D."/>
            <person name="McGlinn E."/>
            <person name="Kini R.M."/>
            <person name="Richardson M.K."/>
        </authorList>
    </citation>
    <scope>NUCLEOTIDE SEQUENCE</scope>
    <source>
        <tissue evidence="11">Blood</tissue>
    </source>
</reference>
<organism evidence="11 12">
    <name type="scientific">Ophiophagus hannah</name>
    <name type="common">King cobra</name>
    <name type="synonym">Naja hannah</name>
    <dbReference type="NCBI Taxonomy" id="8665"/>
    <lineage>
        <taxon>Eukaryota</taxon>
        <taxon>Metazoa</taxon>
        <taxon>Chordata</taxon>
        <taxon>Craniata</taxon>
        <taxon>Vertebrata</taxon>
        <taxon>Euteleostomi</taxon>
        <taxon>Lepidosauria</taxon>
        <taxon>Squamata</taxon>
        <taxon>Bifurcata</taxon>
        <taxon>Unidentata</taxon>
        <taxon>Episquamata</taxon>
        <taxon>Toxicofera</taxon>
        <taxon>Serpentes</taxon>
        <taxon>Colubroidea</taxon>
        <taxon>Elapidae</taxon>
        <taxon>Elapinae</taxon>
        <taxon>Ophiophagus</taxon>
    </lineage>
</organism>
<dbReference type="InterPro" id="IPR013088">
    <property type="entry name" value="Znf_NHR/GATA"/>
</dbReference>
<accession>V8NWC1</accession>
<evidence type="ECO:0000256" key="6">
    <source>
        <dbReference type="ARBA" id="ARBA00023163"/>
    </source>
</evidence>
<evidence type="ECO:0000256" key="8">
    <source>
        <dbReference type="ARBA" id="ARBA00023242"/>
    </source>
</evidence>
<keyword evidence="5" id="KW-0238">DNA-binding</keyword>
<dbReference type="GO" id="GO:0000981">
    <property type="term" value="F:DNA-binding transcription factor activity, RNA polymerase II-specific"/>
    <property type="evidence" value="ECO:0007669"/>
    <property type="project" value="TreeGrafter"/>
</dbReference>
<dbReference type="AlphaFoldDB" id="V8NWC1"/>
<dbReference type="PANTHER" id="PTHR24085">
    <property type="entry name" value="NUCLEAR HORMONE RECEPTOR"/>
    <property type="match status" value="1"/>
</dbReference>
<evidence type="ECO:0000313" key="12">
    <source>
        <dbReference type="Proteomes" id="UP000018936"/>
    </source>
</evidence>
<dbReference type="EMBL" id="AZIM01001573">
    <property type="protein sequence ID" value="ETE66380.1"/>
    <property type="molecule type" value="Genomic_DNA"/>
</dbReference>
<name>V8NWC1_OPHHA</name>
<evidence type="ECO:0000259" key="10">
    <source>
        <dbReference type="Pfam" id="PF00105"/>
    </source>
</evidence>
<keyword evidence="7 11" id="KW-0675">Receptor</keyword>
<dbReference type="GO" id="GO:0005634">
    <property type="term" value="C:nucleus"/>
    <property type="evidence" value="ECO:0007669"/>
    <property type="project" value="TreeGrafter"/>
</dbReference>
<dbReference type="Proteomes" id="UP000018936">
    <property type="component" value="Unassembled WGS sequence"/>
</dbReference>
<dbReference type="OrthoDB" id="6355676at2759"/>
<keyword evidence="6" id="KW-0804">Transcription</keyword>
<dbReference type="InterPro" id="IPR001628">
    <property type="entry name" value="Znf_hrmn_rcpt"/>
</dbReference>
<dbReference type="GO" id="GO:0008270">
    <property type="term" value="F:zinc ion binding"/>
    <property type="evidence" value="ECO:0007669"/>
    <property type="project" value="UniProtKB-KW"/>
</dbReference>
<dbReference type="SUPFAM" id="SSF57716">
    <property type="entry name" value="Glucocorticoid receptor-like (DNA-binding domain)"/>
    <property type="match status" value="1"/>
</dbReference>
<keyword evidence="1" id="KW-0479">Metal-binding</keyword>
<evidence type="ECO:0000256" key="1">
    <source>
        <dbReference type="ARBA" id="ARBA00022723"/>
    </source>
</evidence>
<dbReference type="GO" id="GO:0005667">
    <property type="term" value="C:transcription regulator complex"/>
    <property type="evidence" value="ECO:0007669"/>
    <property type="project" value="TreeGrafter"/>
</dbReference>
<evidence type="ECO:0000256" key="7">
    <source>
        <dbReference type="ARBA" id="ARBA00023170"/>
    </source>
</evidence>
<dbReference type="GO" id="GO:0035259">
    <property type="term" value="F:nuclear glucocorticoid receptor binding"/>
    <property type="evidence" value="ECO:0007669"/>
    <property type="project" value="TreeGrafter"/>
</dbReference>
<evidence type="ECO:0000256" key="9">
    <source>
        <dbReference type="SAM" id="MobiDB-lite"/>
    </source>
</evidence>
<evidence type="ECO:0000256" key="2">
    <source>
        <dbReference type="ARBA" id="ARBA00022771"/>
    </source>
</evidence>
<dbReference type="PANTHER" id="PTHR24085:SF7">
    <property type="entry name" value="RETINOIC ACID RECEPTOR GAMMA"/>
    <property type="match status" value="1"/>
</dbReference>
<protein>
    <submittedName>
        <fullName evidence="11">Retinoic acid receptor gamma</fullName>
    </submittedName>
</protein>
<feature type="domain" description="Nuclear receptor" evidence="10">
    <location>
        <begin position="60"/>
        <end position="84"/>
    </location>
</feature>
<dbReference type="GO" id="GO:0071376">
    <property type="term" value="P:cellular response to corticotropin-releasing hormone stimulus"/>
    <property type="evidence" value="ECO:0007669"/>
    <property type="project" value="TreeGrafter"/>
</dbReference>
<evidence type="ECO:0000256" key="5">
    <source>
        <dbReference type="ARBA" id="ARBA00023125"/>
    </source>
</evidence>
<keyword evidence="3" id="KW-0862">Zinc</keyword>
<keyword evidence="12" id="KW-1185">Reference proteome</keyword>
<dbReference type="GO" id="GO:0000978">
    <property type="term" value="F:RNA polymerase II cis-regulatory region sequence-specific DNA binding"/>
    <property type="evidence" value="ECO:0007669"/>
    <property type="project" value="TreeGrafter"/>
</dbReference>
<keyword evidence="2" id="KW-0863">Zinc-finger</keyword>
<comment type="caution">
    <text evidence="11">The sequence shown here is derived from an EMBL/GenBank/DDBJ whole genome shotgun (WGS) entry which is preliminary data.</text>
</comment>
<feature type="non-terminal residue" evidence="11">
    <location>
        <position position="1"/>
    </location>
</feature>
<gene>
    <name evidence="11" type="primary">RARG</name>
    <name evidence="11" type="ORF">L345_07843</name>
</gene>
<evidence type="ECO:0000256" key="3">
    <source>
        <dbReference type="ARBA" id="ARBA00022833"/>
    </source>
</evidence>
<evidence type="ECO:0000313" key="11">
    <source>
        <dbReference type="EMBL" id="ETE66380.1"/>
    </source>
</evidence>
<dbReference type="PRINTS" id="PR00047">
    <property type="entry name" value="STROIDFINGER"/>
</dbReference>
<dbReference type="Gene3D" id="3.30.50.10">
    <property type="entry name" value="Erythroid Transcription Factor GATA-1, subunit A"/>
    <property type="match status" value="1"/>
</dbReference>
<proteinExistence type="predicted"/>
<dbReference type="Pfam" id="PF00105">
    <property type="entry name" value="zf-C4"/>
    <property type="match status" value="1"/>
</dbReference>
<keyword evidence="8" id="KW-0539">Nucleus</keyword>
<feature type="region of interest" description="Disordered" evidence="9">
    <location>
        <begin position="26"/>
        <end position="56"/>
    </location>
</feature>
<sequence length="111" mass="12369">MAGTNTSKNMVPAKLEELGLQIILSDDRESLPAVETQSTSSEEMVPSSPSPPPPPRVYKPCFVCNDKSSGYHYGVSSCEGCKDMDINYLTQYDRHKRVQQQTISKCTHIQM</sequence>
<evidence type="ECO:0000256" key="4">
    <source>
        <dbReference type="ARBA" id="ARBA00023015"/>
    </source>
</evidence>
<keyword evidence="4" id="KW-0805">Transcription regulation</keyword>